<dbReference type="Pfam" id="PF01375">
    <property type="entry name" value="Enterotoxin_a"/>
    <property type="match status" value="1"/>
</dbReference>
<comment type="caution">
    <text evidence="7">The sequence shown here is derived from an EMBL/GenBank/DDBJ whole genome shotgun (WGS) entry which is preliminary data.</text>
</comment>
<keyword evidence="1" id="KW-0800">Toxin</keyword>
<reference evidence="7 8" key="1">
    <citation type="journal article" date="2020" name="G3 (Bethesda)">
        <title>Genetic Underpinnings of Host Manipulation by Ophiocordyceps as Revealed by Comparative Transcriptomics.</title>
        <authorList>
            <person name="Will I."/>
            <person name="Das B."/>
            <person name="Trinh T."/>
            <person name="Brachmann A."/>
            <person name="Ohm R.A."/>
            <person name="de Bekker C."/>
        </authorList>
    </citation>
    <scope>NUCLEOTIDE SEQUENCE [LARGE SCALE GENOMIC DNA]</scope>
    <source>
        <strain evidence="7 8">EC05</strain>
    </source>
</reference>
<dbReference type="AlphaFoldDB" id="A0A8H4Q6Q8"/>
<dbReference type="EMBL" id="JAACLJ010000004">
    <property type="protein sequence ID" value="KAF4587446.1"/>
    <property type="molecule type" value="Genomic_DNA"/>
</dbReference>
<dbReference type="GO" id="GO:0090729">
    <property type="term" value="F:toxin activity"/>
    <property type="evidence" value="ECO:0007669"/>
    <property type="project" value="UniProtKB-KW"/>
</dbReference>
<evidence type="ECO:0000256" key="2">
    <source>
        <dbReference type="ARBA" id="ARBA00022729"/>
    </source>
</evidence>
<dbReference type="Proteomes" id="UP000562929">
    <property type="component" value="Unassembled WGS sequence"/>
</dbReference>
<protein>
    <submittedName>
        <fullName evidence="7">Putative enterotoxin</fullName>
    </submittedName>
</protein>
<keyword evidence="3" id="KW-0843">Virulence</keyword>
<dbReference type="InterPro" id="IPR001144">
    <property type="entry name" value="Enterotoxin_A"/>
</dbReference>
<keyword evidence="4" id="KW-1015">Disulfide bond</keyword>
<dbReference type="OrthoDB" id="4919502at2759"/>
<evidence type="ECO:0000313" key="8">
    <source>
        <dbReference type="Proteomes" id="UP000562929"/>
    </source>
</evidence>
<feature type="chain" id="PRO_5035002761" evidence="6">
    <location>
        <begin position="23"/>
        <end position="592"/>
    </location>
</feature>
<evidence type="ECO:0000256" key="1">
    <source>
        <dbReference type="ARBA" id="ARBA00022656"/>
    </source>
</evidence>
<gene>
    <name evidence="7" type="ORF">GQ602_004139</name>
</gene>
<dbReference type="PRINTS" id="PR00771">
    <property type="entry name" value="ENTEROTOXINA"/>
</dbReference>
<proteinExistence type="predicted"/>
<feature type="region of interest" description="Disordered" evidence="5">
    <location>
        <begin position="252"/>
        <end position="358"/>
    </location>
</feature>
<evidence type="ECO:0000256" key="6">
    <source>
        <dbReference type="SAM" id="SignalP"/>
    </source>
</evidence>
<keyword evidence="8" id="KW-1185">Reference proteome</keyword>
<accession>A0A8H4Q6Q8</accession>
<name>A0A8H4Q6Q8_9HYPO</name>
<keyword evidence="2 6" id="KW-0732">Signal</keyword>
<evidence type="ECO:0000256" key="4">
    <source>
        <dbReference type="ARBA" id="ARBA00023157"/>
    </source>
</evidence>
<sequence>MTRPRHIIRALSAASLCLPTTANPMLTHPDTALPTIVYRGDSRPPEVIKASGGFHPWGEYWHVDRAFSLENHLFVNEDFLDAVWNQLCYRQEDGGPAPELQVNYTTAYVSTTTSPREASVFASGGWIYILQATPNMLLLQENLFDEVPALGGVYWSQVRGYIRAVRDWTRSSFADMIRDGRYSLNPDFDEERWGGLTASEVPEGWDPLHPAQSAHELMDSVGGSVGWNGSFPLFFPPEMEHRGDAFVSVDRRPAGSMQGTSRQPPEISPGNPRPAPDHLPGTSGQPPENLPGSSRQPPDHQQRTSPRPPNRCYASDATPNTNTNSCLPSPNHQSFEYVSSTNTDDSHESPPTKKHRKVTLDLIDDRQPTTLATSEGIIPEEIRRRIEQGIQTDQDCMFVLGQLNSMFPMLLHSSILRRSSSDARHCEKLLSPMPRTLLFLIWEGSRGRCPPCQKIDGLEVEVSLAEEALAGTWDTILVGVAGRKPHLVMARGPEAGFRVKKGFDLKSVFGEREVYLRDVDSVSLIDHAEVSVLERDEWLLQGVRLWARCAGSSQMLRVDRYRHLRLGMRHGRSWGPEVVWSDRIELGDWRTV</sequence>
<dbReference type="Gene3D" id="3.90.210.10">
    <property type="entry name" value="Heat-Labile Enterotoxin, subunit A"/>
    <property type="match status" value="1"/>
</dbReference>
<organism evidence="7 8">
    <name type="scientific">Ophiocordyceps camponoti-floridani</name>
    <dbReference type="NCBI Taxonomy" id="2030778"/>
    <lineage>
        <taxon>Eukaryota</taxon>
        <taxon>Fungi</taxon>
        <taxon>Dikarya</taxon>
        <taxon>Ascomycota</taxon>
        <taxon>Pezizomycotina</taxon>
        <taxon>Sordariomycetes</taxon>
        <taxon>Hypocreomycetidae</taxon>
        <taxon>Hypocreales</taxon>
        <taxon>Ophiocordycipitaceae</taxon>
        <taxon>Ophiocordyceps</taxon>
    </lineage>
</organism>
<dbReference type="SUPFAM" id="SSF56399">
    <property type="entry name" value="ADP-ribosylation"/>
    <property type="match status" value="1"/>
</dbReference>
<feature type="compositionally biased region" description="Polar residues" evidence="5">
    <location>
        <begin position="282"/>
        <end position="296"/>
    </location>
</feature>
<feature type="compositionally biased region" description="Polar residues" evidence="5">
    <location>
        <begin position="317"/>
        <end position="343"/>
    </location>
</feature>
<evidence type="ECO:0000256" key="5">
    <source>
        <dbReference type="SAM" id="MobiDB-lite"/>
    </source>
</evidence>
<feature type="signal peptide" evidence="6">
    <location>
        <begin position="1"/>
        <end position="22"/>
    </location>
</feature>
<evidence type="ECO:0000256" key="3">
    <source>
        <dbReference type="ARBA" id="ARBA00023026"/>
    </source>
</evidence>
<evidence type="ECO:0000313" key="7">
    <source>
        <dbReference type="EMBL" id="KAF4587446.1"/>
    </source>
</evidence>